<dbReference type="InterPro" id="IPR014001">
    <property type="entry name" value="Helicase_ATP-bd"/>
</dbReference>
<dbReference type="InterPro" id="IPR011545">
    <property type="entry name" value="DEAD/DEAH_box_helicase_dom"/>
</dbReference>
<dbReference type="AlphaFoldDB" id="A0AAN9ACV2"/>
<comment type="caution">
    <text evidence="2">The sequence shown here is derived from an EMBL/GenBank/DDBJ whole genome shotgun (WGS) entry which is preliminary data.</text>
</comment>
<dbReference type="Pfam" id="PF00270">
    <property type="entry name" value="DEAD"/>
    <property type="match status" value="1"/>
</dbReference>
<evidence type="ECO:0000313" key="2">
    <source>
        <dbReference type="EMBL" id="KAK7079672.1"/>
    </source>
</evidence>
<dbReference type="SUPFAM" id="SSF52540">
    <property type="entry name" value="P-loop containing nucleoside triphosphate hydrolases"/>
    <property type="match status" value="1"/>
</dbReference>
<proteinExistence type="predicted"/>
<dbReference type="EMBL" id="JAXCGZ010006565">
    <property type="protein sequence ID" value="KAK7079672.1"/>
    <property type="molecule type" value="Genomic_DNA"/>
</dbReference>
<dbReference type="GO" id="GO:0005524">
    <property type="term" value="F:ATP binding"/>
    <property type="evidence" value="ECO:0007669"/>
    <property type="project" value="InterPro"/>
</dbReference>
<dbReference type="PROSITE" id="PS51192">
    <property type="entry name" value="HELICASE_ATP_BIND_1"/>
    <property type="match status" value="1"/>
</dbReference>
<feature type="non-terminal residue" evidence="2">
    <location>
        <position position="1"/>
    </location>
</feature>
<sequence length="278" mass="31445">ILDKIAKHQVLVIEGETGCGKSTQVPQFILDEAAEELKPCNIIVTQPRKIAATSLAQRICLERDWVLGKLVGYQVGLDNCTDADTRLSFVTTEILVQKLIHRRSLDAYTHIILDEVHERDQHTDFALLIVKKLLYTVSRHVKVILMSATIDTAKFAQYFSTPVMDQLIPAPIVSVGDMRVHKIQIFYLESLSIICRGKPHILSELPKINPTDPGISDDMYKLVIDMVKCFDNLERAEEGIKKTSKFASKRGAVLIFLPGLYEIENLIGYLDDEKFKHQ</sequence>
<dbReference type="GO" id="GO:0003724">
    <property type="term" value="F:RNA helicase activity"/>
    <property type="evidence" value="ECO:0007669"/>
    <property type="project" value="UniProtKB-EC"/>
</dbReference>
<dbReference type="GO" id="GO:0003723">
    <property type="term" value="F:RNA binding"/>
    <property type="evidence" value="ECO:0007669"/>
    <property type="project" value="TreeGrafter"/>
</dbReference>
<dbReference type="EC" id="3.6.4.13" evidence="2"/>
<keyword evidence="2" id="KW-0378">Hydrolase</keyword>
<dbReference type="PANTHER" id="PTHR18934">
    <property type="entry name" value="ATP-DEPENDENT RNA HELICASE"/>
    <property type="match status" value="1"/>
</dbReference>
<reference evidence="2 3" key="1">
    <citation type="submission" date="2023-11" db="EMBL/GenBank/DDBJ databases">
        <title>Halocaridina rubra genome assembly.</title>
        <authorList>
            <person name="Smith C."/>
        </authorList>
    </citation>
    <scope>NUCLEOTIDE SEQUENCE [LARGE SCALE GENOMIC DNA]</scope>
    <source>
        <strain evidence="2">EP-1</strain>
        <tissue evidence="2">Whole</tissue>
    </source>
</reference>
<keyword evidence="2" id="KW-0347">Helicase</keyword>
<name>A0AAN9ACV2_HALRR</name>
<protein>
    <submittedName>
        <fullName evidence="2">ATP-dependent RNA helicase tdrd9</fullName>
        <ecNumber evidence="2">3.6.4.13</ecNumber>
    </submittedName>
</protein>
<dbReference type="InterPro" id="IPR027417">
    <property type="entry name" value="P-loop_NTPase"/>
</dbReference>
<dbReference type="PANTHER" id="PTHR18934:SF113">
    <property type="entry name" value="ATP-DEPENDENT RNA HELICASE TDRD9"/>
    <property type="match status" value="1"/>
</dbReference>
<gene>
    <name evidence="2" type="primary">TDRD9_1</name>
    <name evidence="2" type="ORF">SK128_024392</name>
</gene>
<dbReference type="Gene3D" id="3.40.50.300">
    <property type="entry name" value="P-loop containing nucleotide triphosphate hydrolases"/>
    <property type="match status" value="1"/>
</dbReference>
<dbReference type="GO" id="GO:0016787">
    <property type="term" value="F:hydrolase activity"/>
    <property type="evidence" value="ECO:0007669"/>
    <property type="project" value="UniProtKB-KW"/>
</dbReference>
<keyword evidence="3" id="KW-1185">Reference proteome</keyword>
<organism evidence="2 3">
    <name type="scientific">Halocaridina rubra</name>
    <name type="common">Hawaiian red shrimp</name>
    <dbReference type="NCBI Taxonomy" id="373956"/>
    <lineage>
        <taxon>Eukaryota</taxon>
        <taxon>Metazoa</taxon>
        <taxon>Ecdysozoa</taxon>
        <taxon>Arthropoda</taxon>
        <taxon>Crustacea</taxon>
        <taxon>Multicrustacea</taxon>
        <taxon>Malacostraca</taxon>
        <taxon>Eumalacostraca</taxon>
        <taxon>Eucarida</taxon>
        <taxon>Decapoda</taxon>
        <taxon>Pleocyemata</taxon>
        <taxon>Caridea</taxon>
        <taxon>Atyoidea</taxon>
        <taxon>Atyidae</taxon>
        <taxon>Halocaridina</taxon>
    </lineage>
</organism>
<evidence type="ECO:0000313" key="3">
    <source>
        <dbReference type="Proteomes" id="UP001381693"/>
    </source>
</evidence>
<dbReference type="SMART" id="SM00487">
    <property type="entry name" value="DEXDc"/>
    <property type="match status" value="1"/>
</dbReference>
<accession>A0AAN9ACV2</accession>
<keyword evidence="2" id="KW-0067">ATP-binding</keyword>
<evidence type="ECO:0000259" key="1">
    <source>
        <dbReference type="PROSITE" id="PS51192"/>
    </source>
</evidence>
<feature type="domain" description="Helicase ATP-binding" evidence="1">
    <location>
        <begin position="2"/>
        <end position="168"/>
    </location>
</feature>
<dbReference type="Proteomes" id="UP001381693">
    <property type="component" value="Unassembled WGS sequence"/>
</dbReference>
<keyword evidence="2" id="KW-0547">Nucleotide-binding</keyword>